<sequence>MEVSDAHQQEHSTGCRKIQQQQEAKRQPEQPLKCPRCESTNTKFCYYNNYSLSQPRYFCKACRRYWTKGGSLRNVPVGGGYRKNKKSNSSKKSSTEHQPNYNPSFSTALAPPLLAYDPNENNSLIGNPNPQPRDPQCLLDGTNGCHNLYCGYDDANSINVEEEMLVLPFDGALSEEDKLMGVQLQVGGDGANSTWHNLIGSSSLL</sequence>
<keyword evidence="13" id="KW-1185">Reference proteome</keyword>
<keyword evidence="1 9" id="KW-0479">Metal-binding</keyword>
<evidence type="ECO:0000256" key="6">
    <source>
        <dbReference type="ARBA" id="ARBA00023163"/>
    </source>
</evidence>
<keyword evidence="2 8" id="KW-0863">Zinc-finger</keyword>
<dbReference type="Pfam" id="PF02701">
    <property type="entry name" value="Zn_ribbon_Dof"/>
    <property type="match status" value="1"/>
</dbReference>
<dbReference type="GO" id="GO:0003700">
    <property type="term" value="F:DNA-binding transcription factor activity"/>
    <property type="evidence" value="ECO:0007669"/>
    <property type="project" value="UniProtKB-UniRule"/>
</dbReference>
<dbReference type="AlphaFoldDB" id="A0AAQ3KZF5"/>
<reference evidence="12 13" key="1">
    <citation type="submission" date="2023-10" db="EMBL/GenBank/DDBJ databases">
        <title>Chromosome-scale genome assembly provides insights into flower coloration mechanisms of Canna indica.</title>
        <authorList>
            <person name="Li C."/>
        </authorList>
    </citation>
    <scope>NUCLEOTIDE SEQUENCE [LARGE SCALE GENOMIC DNA]</scope>
    <source>
        <tissue evidence="12">Flower</tissue>
    </source>
</reference>
<dbReference type="PANTHER" id="PTHR31992">
    <property type="entry name" value="DOF ZINC FINGER PROTEIN DOF1.4-RELATED"/>
    <property type="match status" value="1"/>
</dbReference>
<feature type="region of interest" description="Disordered" evidence="10">
    <location>
        <begin position="76"/>
        <end position="109"/>
    </location>
</feature>
<evidence type="ECO:0000256" key="4">
    <source>
        <dbReference type="ARBA" id="ARBA00023015"/>
    </source>
</evidence>
<accession>A0AAQ3KZF5</accession>
<feature type="domain" description="Dof-type" evidence="11">
    <location>
        <begin position="32"/>
        <end position="86"/>
    </location>
</feature>
<feature type="compositionally biased region" description="Polar residues" evidence="10">
    <location>
        <begin position="96"/>
        <end position="107"/>
    </location>
</feature>
<name>A0AAQ3KZF5_9LILI</name>
<feature type="compositionally biased region" description="Basic and acidic residues" evidence="10">
    <location>
        <begin position="1"/>
        <end position="10"/>
    </location>
</feature>
<evidence type="ECO:0000259" key="11">
    <source>
        <dbReference type="PROSITE" id="PS50884"/>
    </source>
</evidence>
<organism evidence="12 13">
    <name type="scientific">Canna indica</name>
    <name type="common">Indian-shot</name>
    <dbReference type="NCBI Taxonomy" id="4628"/>
    <lineage>
        <taxon>Eukaryota</taxon>
        <taxon>Viridiplantae</taxon>
        <taxon>Streptophyta</taxon>
        <taxon>Embryophyta</taxon>
        <taxon>Tracheophyta</taxon>
        <taxon>Spermatophyta</taxon>
        <taxon>Magnoliopsida</taxon>
        <taxon>Liliopsida</taxon>
        <taxon>Zingiberales</taxon>
        <taxon>Cannaceae</taxon>
        <taxon>Canna</taxon>
    </lineage>
</organism>
<keyword evidence="5 8" id="KW-0238">DNA-binding</keyword>
<keyword evidence="4 9" id="KW-0805">Transcription regulation</keyword>
<evidence type="ECO:0000256" key="2">
    <source>
        <dbReference type="ARBA" id="ARBA00022771"/>
    </source>
</evidence>
<dbReference type="PROSITE" id="PS50884">
    <property type="entry name" value="ZF_DOF_2"/>
    <property type="match status" value="1"/>
</dbReference>
<dbReference type="EMBL" id="CP136897">
    <property type="protein sequence ID" value="WOL16267.1"/>
    <property type="molecule type" value="Genomic_DNA"/>
</dbReference>
<dbReference type="PROSITE" id="PS01361">
    <property type="entry name" value="ZF_DOF_1"/>
    <property type="match status" value="1"/>
</dbReference>
<evidence type="ECO:0000256" key="10">
    <source>
        <dbReference type="SAM" id="MobiDB-lite"/>
    </source>
</evidence>
<evidence type="ECO:0000256" key="8">
    <source>
        <dbReference type="PROSITE-ProRule" id="PRU00071"/>
    </source>
</evidence>
<dbReference type="GO" id="GO:0005634">
    <property type="term" value="C:nucleus"/>
    <property type="evidence" value="ECO:0007669"/>
    <property type="project" value="UniProtKB-SubCell"/>
</dbReference>
<dbReference type="InterPro" id="IPR045174">
    <property type="entry name" value="Dof"/>
</dbReference>
<dbReference type="PANTHER" id="PTHR31992:SF141">
    <property type="entry name" value="DOF ZINC FINGER PROTEIN DOF1.4"/>
    <property type="match status" value="1"/>
</dbReference>
<proteinExistence type="predicted"/>
<evidence type="ECO:0000313" key="12">
    <source>
        <dbReference type="EMBL" id="WOL16267.1"/>
    </source>
</evidence>
<keyword evidence="3 9" id="KW-0862">Zinc</keyword>
<comment type="function">
    <text evidence="9">Transcription factor that binds specifically to a 5'-AA[AG]G-3' consensus core sequence.</text>
</comment>
<keyword evidence="6 9" id="KW-0804">Transcription</keyword>
<protein>
    <recommendedName>
        <fullName evidence="9">Dof zinc finger protein</fullName>
    </recommendedName>
</protein>
<evidence type="ECO:0000256" key="1">
    <source>
        <dbReference type="ARBA" id="ARBA00022723"/>
    </source>
</evidence>
<evidence type="ECO:0000256" key="3">
    <source>
        <dbReference type="ARBA" id="ARBA00022833"/>
    </source>
</evidence>
<evidence type="ECO:0000313" key="13">
    <source>
        <dbReference type="Proteomes" id="UP001327560"/>
    </source>
</evidence>
<dbReference type="InterPro" id="IPR003851">
    <property type="entry name" value="Znf_Dof"/>
</dbReference>
<comment type="subcellular location">
    <subcellularLocation>
        <location evidence="8 9">Nucleus</location>
    </subcellularLocation>
</comment>
<evidence type="ECO:0000256" key="7">
    <source>
        <dbReference type="ARBA" id="ARBA00023242"/>
    </source>
</evidence>
<dbReference type="Proteomes" id="UP001327560">
    <property type="component" value="Chromosome 8"/>
</dbReference>
<evidence type="ECO:0000256" key="9">
    <source>
        <dbReference type="RuleBase" id="RU369094"/>
    </source>
</evidence>
<keyword evidence="7 8" id="KW-0539">Nucleus</keyword>
<dbReference type="GO" id="GO:0008270">
    <property type="term" value="F:zinc ion binding"/>
    <property type="evidence" value="ECO:0007669"/>
    <property type="project" value="UniProtKB-KW"/>
</dbReference>
<feature type="region of interest" description="Disordered" evidence="10">
    <location>
        <begin position="1"/>
        <end position="33"/>
    </location>
</feature>
<gene>
    <name evidence="12" type="ORF">Cni_G25054</name>
</gene>
<dbReference type="GO" id="GO:0003677">
    <property type="term" value="F:DNA binding"/>
    <property type="evidence" value="ECO:0007669"/>
    <property type="project" value="UniProtKB-UniRule"/>
</dbReference>
<evidence type="ECO:0000256" key="5">
    <source>
        <dbReference type="ARBA" id="ARBA00023125"/>
    </source>
</evidence>